<name>A0A126UXL9_9RHOB</name>
<feature type="binding site" evidence="4">
    <location>
        <position position="86"/>
    </location>
    <ligand>
        <name>Mg(2+)</name>
        <dbReference type="ChEBI" id="CHEBI:18420"/>
        <label>1</label>
        <note>catalytic</note>
    </ligand>
</feature>
<dbReference type="KEGG" id="hat:RC74_05500"/>
<keyword evidence="3 4" id="KW-0460">Magnesium</keyword>
<dbReference type="EMBL" id="CP014327">
    <property type="protein sequence ID" value="AML50811.1"/>
    <property type="molecule type" value="Genomic_DNA"/>
</dbReference>
<dbReference type="AlphaFoldDB" id="A0A126UXL9"/>
<proteinExistence type="inferred from homology"/>
<reference evidence="5 6" key="1">
    <citation type="submission" date="2016-02" db="EMBL/GenBank/DDBJ databases">
        <title>Complete genome sequence of Halocynthiibacter arcticus PAMC 20958t from arctic marine sediment.</title>
        <authorList>
            <person name="Lee Y.M."/>
            <person name="Baek K."/>
            <person name="Lee H.K."/>
            <person name="Shin S.C."/>
        </authorList>
    </citation>
    <scope>NUCLEOTIDE SEQUENCE [LARGE SCALE GENOMIC DNA]</scope>
    <source>
        <strain evidence="5">PAMC 20958</strain>
    </source>
</reference>
<keyword evidence="6" id="KW-1185">Reference proteome</keyword>
<dbReference type="InterPro" id="IPR000760">
    <property type="entry name" value="Inositol_monophosphatase-like"/>
</dbReference>
<dbReference type="GO" id="GO:0008934">
    <property type="term" value="F:inositol monophosphate 1-phosphatase activity"/>
    <property type="evidence" value="ECO:0007669"/>
    <property type="project" value="TreeGrafter"/>
</dbReference>
<evidence type="ECO:0000313" key="5">
    <source>
        <dbReference type="EMBL" id="AML50811.1"/>
    </source>
</evidence>
<dbReference type="PRINTS" id="PR00377">
    <property type="entry name" value="IMPHPHTASES"/>
</dbReference>
<dbReference type="PANTHER" id="PTHR20854:SF4">
    <property type="entry name" value="INOSITOL-1-MONOPHOSPHATASE-RELATED"/>
    <property type="match status" value="1"/>
</dbReference>
<feature type="binding site" evidence="4">
    <location>
        <position position="84"/>
    </location>
    <ligand>
        <name>Mg(2+)</name>
        <dbReference type="ChEBI" id="CHEBI:18420"/>
        <label>1</label>
        <note>catalytic</note>
    </ligand>
</feature>
<dbReference type="SUPFAM" id="SSF56655">
    <property type="entry name" value="Carbohydrate phosphatase"/>
    <property type="match status" value="1"/>
</dbReference>
<organism evidence="5 6">
    <name type="scientific">Falsihalocynthiibacter arcticus</name>
    <dbReference type="NCBI Taxonomy" id="1579316"/>
    <lineage>
        <taxon>Bacteria</taxon>
        <taxon>Pseudomonadati</taxon>
        <taxon>Pseudomonadota</taxon>
        <taxon>Alphaproteobacteria</taxon>
        <taxon>Rhodobacterales</taxon>
        <taxon>Roseobacteraceae</taxon>
        <taxon>Falsihalocynthiibacter</taxon>
    </lineage>
</organism>
<feature type="binding site" evidence="4">
    <location>
        <position position="205"/>
    </location>
    <ligand>
        <name>Mg(2+)</name>
        <dbReference type="ChEBI" id="CHEBI:18420"/>
        <label>1</label>
        <note>catalytic</note>
    </ligand>
</feature>
<dbReference type="GO" id="GO:0046872">
    <property type="term" value="F:metal ion binding"/>
    <property type="evidence" value="ECO:0007669"/>
    <property type="project" value="UniProtKB-KW"/>
</dbReference>
<dbReference type="Gene3D" id="3.40.190.80">
    <property type="match status" value="1"/>
</dbReference>
<dbReference type="STRING" id="1579316.RC74_05500"/>
<evidence type="ECO:0000256" key="2">
    <source>
        <dbReference type="ARBA" id="ARBA00022723"/>
    </source>
</evidence>
<dbReference type="CDD" id="cd01638">
    <property type="entry name" value="CysQ"/>
    <property type="match status" value="1"/>
</dbReference>
<dbReference type="Gene3D" id="3.30.540.10">
    <property type="entry name" value="Fructose-1,6-Bisphosphatase, subunit A, domain 1"/>
    <property type="match status" value="1"/>
</dbReference>
<sequence>MVADIDLLIDAAYASGEIAKKYWKKTPEVWEKSGGAGPVTEADLAIDRMLKSELMHARPNYGWLSEETEDTTDRLHCEHVFIIDPIDGTRAFIEGSPTFSHSLAIAKNGVVTAAAVYLPALDRLYCATKHGNATLNRDKIDASTRSKIDGATTLAAKTNFSAHLWQGPVPQFDHHFRSSLAYRLCLIAHGRFDVMLTLRDTWEWDVAAGSLIAERAGACVTDQIGQRALFNNPRPMLHGMVAAPPEIHAGIISRLAPR</sequence>
<dbReference type="PANTHER" id="PTHR20854">
    <property type="entry name" value="INOSITOL MONOPHOSPHATASE"/>
    <property type="match status" value="1"/>
</dbReference>
<dbReference type="Pfam" id="PF00459">
    <property type="entry name" value="Inositol_P"/>
    <property type="match status" value="1"/>
</dbReference>
<dbReference type="GO" id="GO:0007165">
    <property type="term" value="P:signal transduction"/>
    <property type="evidence" value="ECO:0007669"/>
    <property type="project" value="TreeGrafter"/>
</dbReference>
<evidence type="ECO:0000256" key="1">
    <source>
        <dbReference type="ARBA" id="ARBA00009759"/>
    </source>
</evidence>
<dbReference type="OrthoDB" id="9785695at2"/>
<dbReference type="PROSITE" id="PS00630">
    <property type="entry name" value="IMP_2"/>
    <property type="match status" value="1"/>
</dbReference>
<evidence type="ECO:0000256" key="3">
    <source>
        <dbReference type="ARBA" id="ARBA00022842"/>
    </source>
</evidence>
<keyword evidence="2 4" id="KW-0479">Metal-binding</keyword>
<feature type="binding site" evidence="4">
    <location>
        <position position="66"/>
    </location>
    <ligand>
        <name>Mg(2+)</name>
        <dbReference type="ChEBI" id="CHEBI:18420"/>
        <label>1</label>
        <note>catalytic</note>
    </ligand>
</feature>
<feature type="binding site" evidence="4">
    <location>
        <position position="87"/>
    </location>
    <ligand>
        <name>Mg(2+)</name>
        <dbReference type="ChEBI" id="CHEBI:18420"/>
        <label>1</label>
        <note>catalytic</note>
    </ligand>
</feature>
<dbReference type="Proteomes" id="UP000070371">
    <property type="component" value="Chromosome"/>
</dbReference>
<comment type="cofactor">
    <cofactor evidence="4">
        <name>Mg(2+)</name>
        <dbReference type="ChEBI" id="CHEBI:18420"/>
    </cofactor>
</comment>
<evidence type="ECO:0000313" key="6">
    <source>
        <dbReference type="Proteomes" id="UP000070371"/>
    </source>
</evidence>
<gene>
    <name evidence="5" type="ORF">RC74_05500</name>
</gene>
<comment type="similarity">
    <text evidence="1">Belongs to the inositol monophosphatase superfamily.</text>
</comment>
<dbReference type="InterPro" id="IPR020550">
    <property type="entry name" value="Inositol_monophosphatase_CS"/>
</dbReference>
<evidence type="ECO:0000256" key="4">
    <source>
        <dbReference type="PIRSR" id="PIRSR600760-2"/>
    </source>
</evidence>
<dbReference type="GO" id="GO:0006020">
    <property type="term" value="P:inositol metabolic process"/>
    <property type="evidence" value="ECO:0007669"/>
    <property type="project" value="TreeGrafter"/>
</dbReference>
<accession>A0A126UXL9</accession>
<dbReference type="GO" id="GO:0046854">
    <property type="term" value="P:phosphatidylinositol phosphate biosynthetic process"/>
    <property type="evidence" value="ECO:0007669"/>
    <property type="project" value="InterPro"/>
</dbReference>
<protein>
    <submittedName>
        <fullName evidence="5">3'(2'),5'-bisphosphate nucleotidase CysQ</fullName>
    </submittedName>
</protein>